<accession>A0A182QFK3</accession>
<dbReference type="VEuPathDB" id="VectorBase:AFAF009183"/>
<organism evidence="4 5">
    <name type="scientific">Anopheles farauti</name>
    <dbReference type="NCBI Taxonomy" id="69004"/>
    <lineage>
        <taxon>Eukaryota</taxon>
        <taxon>Metazoa</taxon>
        <taxon>Ecdysozoa</taxon>
        <taxon>Arthropoda</taxon>
        <taxon>Hexapoda</taxon>
        <taxon>Insecta</taxon>
        <taxon>Pterygota</taxon>
        <taxon>Neoptera</taxon>
        <taxon>Endopterygota</taxon>
        <taxon>Diptera</taxon>
        <taxon>Nematocera</taxon>
        <taxon>Culicoidea</taxon>
        <taxon>Culicidae</taxon>
        <taxon>Anophelinae</taxon>
        <taxon>Anopheles</taxon>
    </lineage>
</organism>
<protein>
    <recommendedName>
        <fullName evidence="3">Rho-GAP domain-containing protein</fullName>
    </recommendedName>
</protein>
<dbReference type="EnsemblMetazoa" id="AFAF009183-RA">
    <property type="protein sequence ID" value="AFAF009183-PA"/>
    <property type="gene ID" value="AFAF009183"/>
</dbReference>
<evidence type="ECO:0000259" key="3">
    <source>
        <dbReference type="PROSITE" id="PS50238"/>
    </source>
</evidence>
<name>A0A182QFK3_9DIPT</name>
<dbReference type="GO" id="GO:0005096">
    <property type="term" value="F:GTPase activator activity"/>
    <property type="evidence" value="ECO:0007669"/>
    <property type="project" value="UniProtKB-KW"/>
</dbReference>
<dbReference type="PROSITE" id="PS50238">
    <property type="entry name" value="RHOGAP"/>
    <property type="match status" value="1"/>
</dbReference>
<evidence type="ECO:0000256" key="1">
    <source>
        <dbReference type="ARBA" id="ARBA00022468"/>
    </source>
</evidence>
<evidence type="ECO:0000313" key="5">
    <source>
        <dbReference type="Proteomes" id="UP000075886"/>
    </source>
</evidence>
<feature type="region of interest" description="Disordered" evidence="2">
    <location>
        <begin position="24"/>
        <end position="60"/>
    </location>
</feature>
<dbReference type="PANTHER" id="PTHR14963">
    <property type="entry name" value="RHO GTPASE ACTIVATING PROTEIN 18,19-RELATED"/>
    <property type="match status" value="1"/>
</dbReference>
<dbReference type="Gene3D" id="1.10.555.10">
    <property type="entry name" value="Rho GTPase activation protein"/>
    <property type="match status" value="1"/>
</dbReference>
<dbReference type="GO" id="GO:0051056">
    <property type="term" value="P:regulation of small GTPase mediated signal transduction"/>
    <property type="evidence" value="ECO:0007669"/>
    <property type="project" value="TreeGrafter"/>
</dbReference>
<dbReference type="InterPro" id="IPR000198">
    <property type="entry name" value="RhoGAP_dom"/>
</dbReference>
<dbReference type="PANTHER" id="PTHR14963:SF1">
    <property type="entry name" value="RHO GTPASE-ACTIVATING PROTEIN CONUNDRUM"/>
    <property type="match status" value="1"/>
</dbReference>
<dbReference type="AlphaFoldDB" id="A0A182QFK3"/>
<dbReference type="STRING" id="69004.A0A182QFK3"/>
<keyword evidence="5" id="KW-1185">Reference proteome</keyword>
<dbReference type="GO" id="GO:0005737">
    <property type="term" value="C:cytoplasm"/>
    <property type="evidence" value="ECO:0007669"/>
    <property type="project" value="TreeGrafter"/>
</dbReference>
<reference evidence="4" key="2">
    <citation type="submission" date="2020-05" db="UniProtKB">
        <authorList>
            <consortium name="EnsemblMetazoa"/>
        </authorList>
    </citation>
    <scope>IDENTIFICATION</scope>
    <source>
        <strain evidence="4">FAR1</strain>
    </source>
</reference>
<feature type="domain" description="Rho-GAP" evidence="3">
    <location>
        <begin position="144"/>
        <end position="202"/>
    </location>
</feature>
<evidence type="ECO:0000256" key="2">
    <source>
        <dbReference type="SAM" id="MobiDB-lite"/>
    </source>
</evidence>
<dbReference type="Proteomes" id="UP000075886">
    <property type="component" value="Unassembled WGS sequence"/>
</dbReference>
<dbReference type="EMBL" id="AXCN02002947">
    <property type="status" value="NOT_ANNOTATED_CDS"/>
    <property type="molecule type" value="Genomic_DNA"/>
</dbReference>
<sequence>MFSSWFDGVKKLLCCNKRRQNVSGNELRNMHTQGENSEESGHSKTVNNTQPSSVESSSLLPSNEPVGFDCMLKQRSPSAADQWQPQPNREPCVDLEELSVGEQRLLQPLLWLELESLFSKNEIQMEKRKPDNRMRKEQRRVFGVTLNALVRRDLPVTGEDTTLVPLLLQTILAELTERGLLEEGLLRKAGQKQKVSNHCCMD</sequence>
<evidence type="ECO:0000313" key="4">
    <source>
        <dbReference type="EnsemblMetazoa" id="AFAF009183-PA"/>
    </source>
</evidence>
<dbReference type="SUPFAM" id="SSF48350">
    <property type="entry name" value="GTPase activation domain, GAP"/>
    <property type="match status" value="1"/>
</dbReference>
<reference evidence="5" key="1">
    <citation type="submission" date="2014-01" db="EMBL/GenBank/DDBJ databases">
        <title>The Genome Sequence of Anopheles farauti FAR1 (V2).</title>
        <authorList>
            <consortium name="The Broad Institute Genomics Platform"/>
            <person name="Neafsey D.E."/>
            <person name="Besansky N."/>
            <person name="Howell P."/>
            <person name="Walton C."/>
            <person name="Young S.K."/>
            <person name="Zeng Q."/>
            <person name="Gargeya S."/>
            <person name="Fitzgerald M."/>
            <person name="Haas B."/>
            <person name="Abouelleil A."/>
            <person name="Allen A.W."/>
            <person name="Alvarado L."/>
            <person name="Arachchi H.M."/>
            <person name="Berlin A.M."/>
            <person name="Chapman S.B."/>
            <person name="Gainer-Dewar J."/>
            <person name="Goldberg J."/>
            <person name="Griggs A."/>
            <person name="Gujja S."/>
            <person name="Hansen M."/>
            <person name="Howarth C."/>
            <person name="Imamovic A."/>
            <person name="Ireland A."/>
            <person name="Larimer J."/>
            <person name="McCowan C."/>
            <person name="Murphy C."/>
            <person name="Pearson M."/>
            <person name="Poon T.W."/>
            <person name="Priest M."/>
            <person name="Roberts A."/>
            <person name="Saif S."/>
            <person name="Shea T."/>
            <person name="Sisk P."/>
            <person name="Sykes S."/>
            <person name="Wortman J."/>
            <person name="Nusbaum C."/>
            <person name="Birren B."/>
        </authorList>
    </citation>
    <scope>NUCLEOTIDE SEQUENCE [LARGE SCALE GENOMIC DNA]</scope>
    <source>
        <strain evidence="5">FAR1</strain>
    </source>
</reference>
<dbReference type="GO" id="GO:0030833">
    <property type="term" value="P:regulation of actin filament polymerization"/>
    <property type="evidence" value="ECO:0007669"/>
    <property type="project" value="TreeGrafter"/>
</dbReference>
<dbReference type="GO" id="GO:0007165">
    <property type="term" value="P:signal transduction"/>
    <property type="evidence" value="ECO:0007669"/>
    <property type="project" value="InterPro"/>
</dbReference>
<dbReference type="InterPro" id="IPR008936">
    <property type="entry name" value="Rho_GTPase_activation_prot"/>
</dbReference>
<proteinExistence type="predicted"/>
<feature type="compositionally biased region" description="Polar residues" evidence="2">
    <location>
        <begin position="24"/>
        <end position="35"/>
    </location>
</feature>
<keyword evidence="1" id="KW-0343">GTPase activation</keyword>